<dbReference type="InterPro" id="IPR006597">
    <property type="entry name" value="Sel1-like"/>
</dbReference>
<keyword evidence="9" id="KW-1185">Reference proteome</keyword>
<feature type="domain" description="TonB C-terminal" evidence="6">
    <location>
        <begin position="136"/>
        <end position="231"/>
    </location>
</feature>
<reference evidence="7 10" key="1">
    <citation type="submission" date="2022-07" db="EMBL/GenBank/DDBJ databases">
        <authorList>
            <person name="Criscuolo A."/>
        </authorList>
    </citation>
    <scope>NUCLEOTIDE SEQUENCE</scope>
    <source>
        <strain evidence="10">CIP 111951</strain>
        <strain evidence="7">CIP111854</strain>
        <strain evidence="8">CIP111951</strain>
    </source>
</reference>
<dbReference type="GO" id="GO:0055085">
    <property type="term" value="P:transmembrane transport"/>
    <property type="evidence" value="ECO:0007669"/>
    <property type="project" value="InterPro"/>
</dbReference>
<organism evidence="7 9">
    <name type="scientific">Pseudoalteromonas holothuriae</name>
    <dbReference type="NCBI Taxonomy" id="2963714"/>
    <lineage>
        <taxon>Bacteria</taxon>
        <taxon>Pseudomonadati</taxon>
        <taxon>Pseudomonadota</taxon>
        <taxon>Gammaproteobacteria</taxon>
        <taxon>Alteromonadales</taxon>
        <taxon>Pseudoalteromonadaceae</taxon>
        <taxon>Pseudoalteromonas</taxon>
    </lineage>
</organism>
<keyword evidence="5" id="KW-0813">Transport</keyword>
<evidence type="ECO:0000313" key="7">
    <source>
        <dbReference type="EMBL" id="CAH9049395.1"/>
    </source>
</evidence>
<evidence type="ECO:0000256" key="3">
    <source>
        <dbReference type="ARBA" id="ARBA00022989"/>
    </source>
</evidence>
<dbReference type="InterPro" id="IPR050767">
    <property type="entry name" value="Sel1_AlgK"/>
</dbReference>
<evidence type="ECO:0000313" key="10">
    <source>
        <dbReference type="Proteomes" id="UP001152485"/>
    </source>
</evidence>
<dbReference type="Proteomes" id="UP001152467">
    <property type="component" value="Unassembled WGS sequence"/>
</dbReference>
<dbReference type="SUPFAM" id="SSF81901">
    <property type="entry name" value="HCP-like"/>
    <property type="match status" value="2"/>
</dbReference>
<dbReference type="GO" id="GO:0005886">
    <property type="term" value="C:plasma membrane"/>
    <property type="evidence" value="ECO:0007669"/>
    <property type="project" value="UniProtKB-SubCell"/>
</dbReference>
<evidence type="ECO:0000256" key="1">
    <source>
        <dbReference type="ARBA" id="ARBA00004167"/>
    </source>
</evidence>
<keyword evidence="2" id="KW-0812">Transmembrane</keyword>
<evidence type="ECO:0000256" key="4">
    <source>
        <dbReference type="ARBA" id="ARBA00023136"/>
    </source>
</evidence>
<name>A0A9W4QQL2_9GAMM</name>
<keyword evidence="5" id="KW-0653">Protein transport</keyword>
<dbReference type="PROSITE" id="PS00018">
    <property type="entry name" value="EF_HAND_1"/>
    <property type="match status" value="1"/>
</dbReference>
<dbReference type="Proteomes" id="UP001152485">
    <property type="component" value="Unassembled WGS sequence"/>
</dbReference>
<dbReference type="EMBL" id="CAMAPC010000001">
    <property type="protein sequence ID" value="CAH9049395.1"/>
    <property type="molecule type" value="Genomic_DNA"/>
</dbReference>
<dbReference type="InterPro" id="IPR011990">
    <property type="entry name" value="TPR-like_helical_dom_sf"/>
</dbReference>
<accession>A0A9W4QQL2</accession>
<dbReference type="GO" id="GO:0015031">
    <property type="term" value="P:protein transport"/>
    <property type="evidence" value="ECO:0007669"/>
    <property type="project" value="UniProtKB-UniRule"/>
</dbReference>
<dbReference type="GO" id="GO:0031992">
    <property type="term" value="F:energy transducer activity"/>
    <property type="evidence" value="ECO:0007669"/>
    <property type="project" value="InterPro"/>
</dbReference>
<dbReference type="InterPro" id="IPR018247">
    <property type="entry name" value="EF_Hand_1_Ca_BS"/>
</dbReference>
<keyword evidence="3" id="KW-1133">Transmembrane helix</keyword>
<keyword evidence="4" id="KW-0472">Membrane</keyword>
<dbReference type="GO" id="GO:0030288">
    <property type="term" value="C:outer membrane-bounded periplasmic space"/>
    <property type="evidence" value="ECO:0007669"/>
    <property type="project" value="InterPro"/>
</dbReference>
<comment type="caution">
    <text evidence="7">The sequence shown here is derived from an EMBL/GenBank/DDBJ whole genome shotgun (WGS) entry which is preliminary data.</text>
</comment>
<dbReference type="AlphaFoldDB" id="A0A9W4QQL2"/>
<dbReference type="EMBL" id="CAMAPD010000005">
    <property type="protein sequence ID" value="CAH9056093.1"/>
    <property type="molecule type" value="Genomic_DNA"/>
</dbReference>
<dbReference type="PANTHER" id="PTHR11102">
    <property type="entry name" value="SEL-1-LIKE PROTEIN"/>
    <property type="match status" value="1"/>
</dbReference>
<dbReference type="RefSeq" id="WP_261592557.1">
    <property type="nucleotide sequence ID" value="NZ_CAMAPC010000001.1"/>
</dbReference>
<dbReference type="SUPFAM" id="SSF74653">
    <property type="entry name" value="TolA/TonB C-terminal domain"/>
    <property type="match status" value="1"/>
</dbReference>
<keyword evidence="5" id="KW-0997">Cell inner membrane</keyword>
<dbReference type="InterPro" id="IPR037682">
    <property type="entry name" value="TonB_C"/>
</dbReference>
<dbReference type="SMART" id="SM00671">
    <property type="entry name" value="SEL1"/>
    <property type="match status" value="2"/>
</dbReference>
<evidence type="ECO:0000256" key="2">
    <source>
        <dbReference type="ARBA" id="ARBA00022692"/>
    </source>
</evidence>
<evidence type="ECO:0000313" key="9">
    <source>
        <dbReference type="Proteomes" id="UP001152467"/>
    </source>
</evidence>
<dbReference type="PANTHER" id="PTHR11102:SF160">
    <property type="entry name" value="ERAD-ASSOCIATED E3 UBIQUITIN-PROTEIN LIGASE COMPONENT HRD3"/>
    <property type="match status" value="1"/>
</dbReference>
<gene>
    <name evidence="7" type="ORF">PSECIP111854_00028</name>
    <name evidence="8" type="ORF">PSECIP111951_01391</name>
</gene>
<dbReference type="InterPro" id="IPR003538">
    <property type="entry name" value="TonB"/>
</dbReference>
<dbReference type="InterPro" id="IPR006260">
    <property type="entry name" value="TonB/TolA_C"/>
</dbReference>
<proteinExistence type="inferred from homology"/>
<keyword evidence="5" id="KW-0735">Signal-anchor</keyword>
<sequence>MFNNLITWLIIYFLLGCSWLAKADLYNATLAYQNTNYQSAFDEFTRLAKLGNADAMYNLGVMYLYGQGVDKSQADAFAWFSLAKDFGISEASQTAQLVLQQSSTPNSLKTFLKSQKVRLNSTYRLGATPSLLNTAQDDTNITKTHNVLPEYPKEAMRQGVEGWVWLEFDVDASGKVTNIDIVDSYPKHIFTASLLNAVEKWRYSGAKNSHTLIYHFTTYKGEQYQATFAIQKKTYEAQLRQNIDAAEQGVAQVQYYIANWLSMKDFNAYQLLRSHWRSENPADDLYVAAAKNGLDLAQYRIANVLLNSHSHKLGTLWLEHAANSMDVAKYRLASILLQKEPHDTKLAQAIELLEQASSQGHLRSILKLVSTHLEISKDLIQARKWLDKGLNLDSTHPHLLLLAAKLAKSSPQAKEFALQSLQEAQQRRWNTHAITQFLKELNHKHN</sequence>
<protein>
    <recommendedName>
        <fullName evidence="5">Protein TonB</fullName>
    </recommendedName>
</protein>
<comment type="similarity">
    <text evidence="5">Belongs to the TonB family.</text>
</comment>
<comment type="function">
    <text evidence="5">Interacts with outer membrane receptor proteins that carry out high-affinity binding and energy dependent uptake into the periplasmic space of specific substrates. It could act to transduce energy from the cytoplasmic membrane to specific energy-requiring processes in the outer membrane, resulting in the release into the periplasm of ligands bound by these outer membrane proteins.</text>
</comment>
<dbReference type="Pfam" id="PF03544">
    <property type="entry name" value="TonB_C"/>
    <property type="match status" value="1"/>
</dbReference>
<dbReference type="Gene3D" id="1.25.40.10">
    <property type="entry name" value="Tetratricopeptide repeat domain"/>
    <property type="match status" value="2"/>
</dbReference>
<keyword evidence="5" id="KW-1003">Cell membrane</keyword>
<dbReference type="PRINTS" id="PR01374">
    <property type="entry name" value="TONBPROTEIN"/>
</dbReference>
<evidence type="ECO:0000259" key="6">
    <source>
        <dbReference type="PROSITE" id="PS52015"/>
    </source>
</evidence>
<dbReference type="GO" id="GO:0015891">
    <property type="term" value="P:siderophore transport"/>
    <property type="evidence" value="ECO:0007669"/>
    <property type="project" value="InterPro"/>
</dbReference>
<dbReference type="NCBIfam" id="TIGR01352">
    <property type="entry name" value="tonB_Cterm"/>
    <property type="match status" value="1"/>
</dbReference>
<dbReference type="Gene3D" id="3.30.2420.10">
    <property type="entry name" value="TonB"/>
    <property type="match status" value="1"/>
</dbReference>
<dbReference type="PROSITE" id="PS52015">
    <property type="entry name" value="TONB_CTD"/>
    <property type="match status" value="1"/>
</dbReference>
<evidence type="ECO:0000256" key="5">
    <source>
        <dbReference type="RuleBase" id="RU362123"/>
    </source>
</evidence>
<dbReference type="Pfam" id="PF08238">
    <property type="entry name" value="Sel1"/>
    <property type="match status" value="3"/>
</dbReference>
<comment type="subcellular location">
    <subcellularLocation>
        <location evidence="5">Cell inner membrane</location>
        <topology evidence="5">Single-pass membrane protein</topology>
        <orientation evidence="5">Periplasmic side</orientation>
    </subcellularLocation>
    <subcellularLocation>
        <location evidence="1">Membrane</location>
        <topology evidence="1">Single-pass membrane protein</topology>
    </subcellularLocation>
</comment>
<evidence type="ECO:0000313" key="8">
    <source>
        <dbReference type="EMBL" id="CAH9056093.1"/>
    </source>
</evidence>